<dbReference type="OMA" id="LMDPSEM"/>
<dbReference type="Gramene" id="AUR62036260-RA">
    <property type="protein sequence ID" value="AUR62036260-RA:cds"/>
    <property type="gene ID" value="AUR62036260"/>
</dbReference>
<dbReference type="PANTHER" id="PTHR37740">
    <property type="entry name" value="OS02G0193500 PROTEIN"/>
    <property type="match status" value="1"/>
</dbReference>
<dbReference type="OrthoDB" id="1742859at2759"/>
<evidence type="ECO:0000313" key="3">
    <source>
        <dbReference type="EnsemblPlants" id="AUR62036260-RA:cds"/>
    </source>
</evidence>
<dbReference type="Proteomes" id="UP000596660">
    <property type="component" value="Unplaced"/>
</dbReference>
<dbReference type="EnsemblPlants" id="AUR62036260-RA">
    <property type="protein sequence ID" value="AUR62036260-RA:cds"/>
    <property type="gene ID" value="AUR62036260"/>
</dbReference>
<dbReference type="KEGG" id="cqi:110688805"/>
<reference evidence="3" key="2">
    <citation type="submission" date="2021-03" db="UniProtKB">
        <authorList>
            <consortium name="EnsemblPlants"/>
        </authorList>
    </citation>
    <scope>IDENTIFICATION</scope>
</reference>
<gene>
    <name evidence="3" type="primary">LOC110688805</name>
</gene>
<dbReference type="PANTHER" id="PTHR37740:SF1">
    <property type="entry name" value="OS02G0193500 PROTEIN"/>
    <property type="match status" value="1"/>
</dbReference>
<name>A0A803MW95_CHEQI</name>
<keyword evidence="4" id="KW-1185">Reference proteome</keyword>
<feature type="coiled-coil region" evidence="1">
    <location>
        <begin position="97"/>
        <end position="131"/>
    </location>
</feature>
<dbReference type="AlphaFoldDB" id="A0A803MW95"/>
<accession>A0A803MW95</accession>
<keyword evidence="1" id="KW-0175">Coiled coil</keyword>
<dbReference type="RefSeq" id="XP_021721251.1">
    <property type="nucleotide sequence ID" value="XM_021865559.1"/>
</dbReference>
<evidence type="ECO:0000313" key="4">
    <source>
        <dbReference type="Proteomes" id="UP000596660"/>
    </source>
</evidence>
<sequence length="140" mass="16005">MQDPRMMNQANQRKQKSQRPMISQVPEDHMRGLQEGSPMPFPIRSAHKTARKGIKNDPSLLYQLQERSKPSAHLESSTVGKEYIDLQRKFFSLGKESSQLGLELSEAEDEIKSLEDEKLELLDQLVMLEGLVDPSEVQNQ</sequence>
<organism evidence="3 4">
    <name type="scientific">Chenopodium quinoa</name>
    <name type="common">Quinoa</name>
    <dbReference type="NCBI Taxonomy" id="63459"/>
    <lineage>
        <taxon>Eukaryota</taxon>
        <taxon>Viridiplantae</taxon>
        <taxon>Streptophyta</taxon>
        <taxon>Embryophyta</taxon>
        <taxon>Tracheophyta</taxon>
        <taxon>Spermatophyta</taxon>
        <taxon>Magnoliopsida</taxon>
        <taxon>eudicotyledons</taxon>
        <taxon>Gunneridae</taxon>
        <taxon>Pentapetalae</taxon>
        <taxon>Caryophyllales</taxon>
        <taxon>Chenopodiaceae</taxon>
        <taxon>Chenopodioideae</taxon>
        <taxon>Atripliceae</taxon>
        <taxon>Chenopodium</taxon>
    </lineage>
</organism>
<evidence type="ECO:0000256" key="1">
    <source>
        <dbReference type="SAM" id="Coils"/>
    </source>
</evidence>
<dbReference type="GeneID" id="110688805"/>
<feature type="region of interest" description="Disordered" evidence="2">
    <location>
        <begin position="1"/>
        <end position="59"/>
    </location>
</feature>
<protein>
    <submittedName>
        <fullName evidence="3">Uncharacterized protein</fullName>
    </submittedName>
</protein>
<proteinExistence type="predicted"/>
<evidence type="ECO:0000256" key="2">
    <source>
        <dbReference type="SAM" id="MobiDB-lite"/>
    </source>
</evidence>
<reference evidence="3" key="1">
    <citation type="journal article" date="2017" name="Nature">
        <title>The genome of Chenopodium quinoa.</title>
        <authorList>
            <person name="Jarvis D.E."/>
            <person name="Ho Y.S."/>
            <person name="Lightfoot D.J."/>
            <person name="Schmoeckel S.M."/>
            <person name="Li B."/>
            <person name="Borm T.J.A."/>
            <person name="Ohyanagi H."/>
            <person name="Mineta K."/>
            <person name="Michell C.T."/>
            <person name="Saber N."/>
            <person name="Kharbatia N.M."/>
            <person name="Rupper R.R."/>
            <person name="Sharp A.R."/>
            <person name="Dally N."/>
            <person name="Boughton B.A."/>
            <person name="Woo Y.H."/>
            <person name="Gao G."/>
            <person name="Schijlen E.G.W.M."/>
            <person name="Guo X."/>
            <person name="Momin A.A."/>
            <person name="Negrao S."/>
            <person name="Al-Babili S."/>
            <person name="Gehring C."/>
            <person name="Roessner U."/>
            <person name="Jung C."/>
            <person name="Murphy K."/>
            <person name="Arold S.T."/>
            <person name="Gojobori T."/>
            <person name="van der Linden C.G."/>
            <person name="van Loo E.N."/>
            <person name="Jellen E.N."/>
            <person name="Maughan P.J."/>
            <person name="Tester M."/>
        </authorList>
    </citation>
    <scope>NUCLEOTIDE SEQUENCE [LARGE SCALE GENOMIC DNA]</scope>
    <source>
        <strain evidence="3">cv. PI 614886</strain>
    </source>
</reference>